<keyword evidence="2" id="KW-0067">ATP-binding</keyword>
<dbReference type="SUPFAM" id="SSF52540">
    <property type="entry name" value="P-loop containing nucleoside triphosphate hydrolases"/>
    <property type="match status" value="1"/>
</dbReference>
<dbReference type="Pfam" id="PF06414">
    <property type="entry name" value="Zeta_toxin"/>
    <property type="match status" value="1"/>
</dbReference>
<evidence type="ECO:0000313" key="4">
    <source>
        <dbReference type="EMBL" id="SUS06730.1"/>
    </source>
</evidence>
<dbReference type="PANTHER" id="PTHR39206">
    <property type="entry name" value="SLL8004 PROTEIN"/>
    <property type="match status" value="1"/>
</dbReference>
<evidence type="ECO:0000256" key="2">
    <source>
        <dbReference type="ARBA" id="ARBA00022840"/>
    </source>
</evidence>
<dbReference type="PANTHER" id="PTHR39206:SF1">
    <property type="entry name" value="SLL8004 PROTEIN"/>
    <property type="match status" value="1"/>
</dbReference>
<keyword evidence="1" id="KW-0547">Nucleotide-binding</keyword>
<organism evidence="4">
    <name type="scientific">metagenome</name>
    <dbReference type="NCBI Taxonomy" id="256318"/>
    <lineage>
        <taxon>unclassified sequences</taxon>
        <taxon>metagenomes</taxon>
    </lineage>
</organism>
<dbReference type="GO" id="GO:0016301">
    <property type="term" value="F:kinase activity"/>
    <property type="evidence" value="ECO:0007669"/>
    <property type="project" value="InterPro"/>
</dbReference>
<evidence type="ECO:0000256" key="1">
    <source>
        <dbReference type="ARBA" id="ARBA00022741"/>
    </source>
</evidence>
<name>A0A380TE41_9ZZZZ</name>
<sequence>MGATGEQPTLLVIAGPNGSGKSTLRRWLEAQGIALPDHIDPDEIASGLDGDDARRTREAQRIADERRARFVSEARSFSFETVLSHPSKIAFMREAQAAGYYIILYYVAIADPLVNVARVADRVAKGGHDVPEEKIRARYQRSMSLLAEAARAADRVYVFDNSGCGGERRLCVAIEEGRLPTLEPNQPGWVRKFLIEPLTTEAAP</sequence>
<protein>
    <recommendedName>
        <fullName evidence="3">Zeta toxin domain-containing protein</fullName>
    </recommendedName>
</protein>
<dbReference type="GO" id="GO:0005524">
    <property type="term" value="F:ATP binding"/>
    <property type="evidence" value="ECO:0007669"/>
    <property type="project" value="UniProtKB-KW"/>
</dbReference>
<evidence type="ECO:0000259" key="3">
    <source>
        <dbReference type="Pfam" id="PF06414"/>
    </source>
</evidence>
<accession>A0A380TE41</accession>
<gene>
    <name evidence="4" type="ORF">DF3PB_3180004</name>
</gene>
<dbReference type="AlphaFoldDB" id="A0A380TE41"/>
<dbReference type="InterPro" id="IPR010488">
    <property type="entry name" value="Zeta_toxin_domain"/>
</dbReference>
<proteinExistence type="predicted"/>
<dbReference type="Gene3D" id="3.40.50.300">
    <property type="entry name" value="P-loop containing nucleotide triphosphate hydrolases"/>
    <property type="match status" value="1"/>
</dbReference>
<feature type="domain" description="Zeta toxin" evidence="3">
    <location>
        <begin position="5"/>
        <end position="163"/>
    </location>
</feature>
<reference evidence="4" key="1">
    <citation type="submission" date="2018-07" db="EMBL/GenBank/DDBJ databases">
        <authorList>
            <person name="Quirk P.G."/>
            <person name="Krulwich T.A."/>
        </authorList>
    </citation>
    <scope>NUCLEOTIDE SEQUENCE</scope>
</reference>
<dbReference type="EMBL" id="UIDG01000244">
    <property type="protein sequence ID" value="SUS06730.1"/>
    <property type="molecule type" value="Genomic_DNA"/>
</dbReference>
<dbReference type="InterPro" id="IPR027417">
    <property type="entry name" value="P-loop_NTPase"/>
</dbReference>